<dbReference type="OrthoDB" id="100605at2"/>
<evidence type="ECO:0000256" key="8">
    <source>
        <dbReference type="ARBA" id="ARBA00022723"/>
    </source>
</evidence>
<accession>A0A6L6YNN3</accession>
<evidence type="ECO:0000256" key="10">
    <source>
        <dbReference type="ARBA" id="ARBA00022833"/>
    </source>
</evidence>
<dbReference type="Pfam" id="PF17432">
    <property type="entry name" value="DUF3458_C"/>
    <property type="match status" value="1"/>
</dbReference>
<evidence type="ECO:0000256" key="2">
    <source>
        <dbReference type="ARBA" id="ARBA00001947"/>
    </source>
</evidence>
<evidence type="ECO:0000256" key="4">
    <source>
        <dbReference type="ARBA" id="ARBA00012564"/>
    </source>
</evidence>
<dbReference type="EMBL" id="WSRP01000019">
    <property type="protein sequence ID" value="MVX56991.1"/>
    <property type="molecule type" value="Genomic_DNA"/>
</dbReference>
<dbReference type="PANTHER" id="PTHR46322">
    <property type="entry name" value="PUROMYCIN-SENSITIVE AMINOPEPTIDASE"/>
    <property type="match status" value="1"/>
</dbReference>
<evidence type="ECO:0000313" key="18">
    <source>
        <dbReference type="Proteomes" id="UP000472580"/>
    </source>
</evidence>
<dbReference type="InterPro" id="IPR038438">
    <property type="entry name" value="PepN_Ig-like_sf"/>
</dbReference>
<keyword evidence="10" id="KW-0862">Zinc</keyword>
<comment type="catalytic activity">
    <reaction evidence="1">
        <text>Release of an N-terminal amino acid, Xaa-|-Yaa- from a peptide, amide or arylamide. Xaa is preferably Ala, but may be most amino acids including Pro (slow action). When a terminal hydrophobic residue is followed by a prolyl residue, the two may be released as an intact Xaa-Pro dipeptide.</text>
        <dbReference type="EC" id="3.4.11.2"/>
    </reaction>
</comment>
<dbReference type="CDD" id="cd09600">
    <property type="entry name" value="M1_APN"/>
    <property type="match status" value="1"/>
</dbReference>
<keyword evidence="8" id="KW-0479">Metal-binding</keyword>
<evidence type="ECO:0000256" key="6">
    <source>
        <dbReference type="ARBA" id="ARBA00022438"/>
    </source>
</evidence>
<dbReference type="PANTHER" id="PTHR46322:SF1">
    <property type="entry name" value="PUROMYCIN-SENSITIVE AMINOPEPTIDASE"/>
    <property type="match status" value="1"/>
</dbReference>
<dbReference type="InterPro" id="IPR001930">
    <property type="entry name" value="Peptidase_M1"/>
</dbReference>
<evidence type="ECO:0000259" key="14">
    <source>
        <dbReference type="Pfam" id="PF11940"/>
    </source>
</evidence>
<evidence type="ECO:0000259" key="15">
    <source>
        <dbReference type="Pfam" id="PF17432"/>
    </source>
</evidence>
<keyword evidence="18" id="KW-1185">Reference proteome</keyword>
<dbReference type="NCBIfam" id="TIGR02414">
    <property type="entry name" value="pepN_proteo"/>
    <property type="match status" value="1"/>
</dbReference>
<dbReference type="Gene3D" id="2.60.40.1730">
    <property type="entry name" value="tricorn interacting facor f3 domain"/>
    <property type="match status" value="1"/>
</dbReference>
<dbReference type="EC" id="3.4.11.2" evidence="4 12"/>
<evidence type="ECO:0000256" key="5">
    <source>
        <dbReference type="ARBA" id="ARBA00015611"/>
    </source>
</evidence>
<evidence type="ECO:0000256" key="11">
    <source>
        <dbReference type="ARBA" id="ARBA00023049"/>
    </source>
</evidence>
<dbReference type="Gene3D" id="2.60.40.1840">
    <property type="match status" value="1"/>
</dbReference>
<comment type="caution">
    <text evidence="17">The sequence shown here is derived from an EMBL/GenBank/DDBJ whole genome shotgun (WGS) entry which is preliminary data.</text>
</comment>
<evidence type="ECO:0000259" key="13">
    <source>
        <dbReference type="Pfam" id="PF01433"/>
    </source>
</evidence>
<dbReference type="GO" id="GO:0008237">
    <property type="term" value="F:metallopeptidase activity"/>
    <property type="evidence" value="ECO:0007669"/>
    <property type="project" value="UniProtKB-UniRule"/>
</dbReference>
<evidence type="ECO:0000256" key="7">
    <source>
        <dbReference type="ARBA" id="ARBA00022670"/>
    </source>
</evidence>
<dbReference type="Pfam" id="PF17900">
    <property type="entry name" value="Peptidase_M1_N"/>
    <property type="match status" value="1"/>
</dbReference>
<comment type="cofactor">
    <cofactor evidence="2">
        <name>Zn(2+)</name>
        <dbReference type="ChEBI" id="CHEBI:29105"/>
    </cofactor>
</comment>
<evidence type="ECO:0000256" key="12">
    <source>
        <dbReference type="NCBIfam" id="TIGR02414"/>
    </source>
</evidence>
<feature type="domain" description="Peptidase M1 alanyl aminopeptidase C-terminal" evidence="15">
    <location>
        <begin position="565"/>
        <end position="896"/>
    </location>
</feature>
<dbReference type="Pfam" id="PF11940">
    <property type="entry name" value="DUF3458"/>
    <property type="match status" value="1"/>
</dbReference>
<dbReference type="GO" id="GO:0008270">
    <property type="term" value="F:zinc ion binding"/>
    <property type="evidence" value="ECO:0007669"/>
    <property type="project" value="InterPro"/>
</dbReference>
<dbReference type="FunFam" id="3.30.2010.30:FF:000002">
    <property type="entry name" value="Putative aminopeptidase N"/>
    <property type="match status" value="1"/>
</dbReference>
<dbReference type="Proteomes" id="UP000472580">
    <property type="component" value="Unassembled WGS sequence"/>
</dbReference>
<sequence>MTANTNKAGTESIVHCEDYAAPDHNVESIHLTFDLVPNQTTVTARMIVIPKDDRKSDDFVLYRDDVSMTYLKIGGKDSLPGQYAFVADKLIIHDISEPTEIEIQTRINPRTNLQLSGLYMSRNNYITQCEAEGFRRIMYFPDRPDVLAKYRVVIHAPKDYKALLSNGNLMEQGELLDGRNYAIWDDPFPKPSYLFALVAGNFVAQEETIKLANGKEALLQIWTEPSNQGKTDFAMQSLIKAIRWDEERFGLNLDLDRFMIVATDDFNMGAMENKGLNIFNSKCVLADSRIATDEDFARIESVIAHEYFHNWTGDRVTCRDWFQLSLKEGLTVFREQEFAADMLGTPSARAVKRIQDVRYLRTNQFPEDAGPMAHPIRPESYRQIDNFYTTTVYEKGAEVVRMYQTLFGKEGFRRGLLEYINRFDGTAATCSDFLTAMEESNGEDLSQFELWYSQAGTPRVSVSSKWDENEKTLTLTLHQSNRSFPGRAAPKPLLIPVSIGILGDDGKDIELQLQGEDNPDGTTRTLLFDQQEQTWVFENINSRPILSIGRGYSAPVIFDIEYTKDQLAFLARNDSDLFNRAEAFDRLTLLMIDQYILDLQKKGPNQGRDHIPVSEAYLFTFEDILNDESLSPAYRAELLKFPDENYIAEHRILIEPALVREVSDQIRKKIGTRLRATLEDKVQKMATPGAYRPNPIDAGKRALKHVCLGYLAFADNPKAIQQIRALYKTANNLTDQLAALKISVEASLPIAQELLNMAEIEWQREPLLMNKWLTLHSRLRHSREQRTVVEKIHALTLHGSYQPKNPNCIYSLLYAFFRSGGPEFHRPDGMGYQLWVNSVLSTDQFNPQVAARLARVLENWRRYEPSLSRMMYKALRFVNSHRELSPDVREIIENALYEPV</sequence>
<keyword evidence="11" id="KW-0482">Metalloprotease</keyword>
<evidence type="ECO:0000256" key="3">
    <source>
        <dbReference type="ARBA" id="ARBA00010136"/>
    </source>
</evidence>
<dbReference type="Gene3D" id="1.25.50.10">
    <property type="entry name" value="Peptidase M1, alanyl aminopeptidase, C-terminal domain"/>
    <property type="match status" value="1"/>
</dbReference>
<gene>
    <name evidence="17" type="primary">pepN</name>
    <name evidence="17" type="ORF">E5987_07180</name>
</gene>
<dbReference type="SUPFAM" id="SSF55486">
    <property type="entry name" value="Metalloproteases ('zincins'), catalytic domain"/>
    <property type="match status" value="1"/>
</dbReference>
<feature type="domain" description="Peptidase M1 membrane alanine aminopeptidase" evidence="13">
    <location>
        <begin position="233"/>
        <end position="448"/>
    </location>
</feature>
<dbReference type="Gene3D" id="3.30.2010.30">
    <property type="match status" value="1"/>
</dbReference>
<dbReference type="InterPro" id="IPR045357">
    <property type="entry name" value="Aminopeptidase_N-like_N"/>
</dbReference>
<dbReference type="RefSeq" id="WP_160335422.1">
    <property type="nucleotide sequence ID" value="NZ_WSRP01000019.1"/>
</dbReference>
<dbReference type="InterPro" id="IPR024601">
    <property type="entry name" value="Peptidase_M1_pepN_C"/>
</dbReference>
<dbReference type="GO" id="GO:0006508">
    <property type="term" value="P:proteolysis"/>
    <property type="evidence" value="ECO:0007669"/>
    <property type="project" value="UniProtKB-UniRule"/>
</dbReference>
<evidence type="ECO:0000256" key="9">
    <source>
        <dbReference type="ARBA" id="ARBA00022801"/>
    </source>
</evidence>
<keyword evidence="9 17" id="KW-0378">Hydrolase</keyword>
<comment type="similarity">
    <text evidence="3">Belongs to the peptidase M1 family.</text>
</comment>
<evidence type="ECO:0000256" key="1">
    <source>
        <dbReference type="ARBA" id="ARBA00000098"/>
    </source>
</evidence>
<dbReference type="InterPro" id="IPR014782">
    <property type="entry name" value="Peptidase_M1_dom"/>
</dbReference>
<dbReference type="AlphaFoldDB" id="A0A6L6YNN3"/>
<dbReference type="InterPro" id="IPR012779">
    <property type="entry name" value="Peptidase_M1_pepN"/>
</dbReference>
<keyword evidence="6 17" id="KW-0031">Aminopeptidase</keyword>
<dbReference type="InterPro" id="IPR037144">
    <property type="entry name" value="Peptidase_M1_pepN_C_sf"/>
</dbReference>
<dbReference type="SUPFAM" id="SSF63737">
    <property type="entry name" value="Leukotriene A4 hydrolase N-terminal domain"/>
    <property type="match status" value="1"/>
</dbReference>
<dbReference type="InterPro" id="IPR035414">
    <property type="entry name" value="Peptidase_M1_pepN_Ig-like"/>
</dbReference>
<dbReference type="InterPro" id="IPR042097">
    <property type="entry name" value="Aminopeptidase_N-like_N_sf"/>
</dbReference>
<keyword evidence="7" id="KW-0645">Protease</keyword>
<dbReference type="GO" id="GO:0016285">
    <property type="term" value="F:alanyl aminopeptidase activity"/>
    <property type="evidence" value="ECO:0007669"/>
    <property type="project" value="UniProtKB-EC"/>
</dbReference>
<proteinExistence type="inferred from homology"/>
<reference evidence="17 18" key="1">
    <citation type="submission" date="2019-12" db="EMBL/GenBank/DDBJ databases">
        <title>Microbes associate with the intestines of laboratory mice.</title>
        <authorList>
            <person name="Navarre W."/>
            <person name="Wong E."/>
        </authorList>
    </citation>
    <scope>NUCLEOTIDE SEQUENCE [LARGE SCALE GENOMIC DNA]</scope>
    <source>
        <strain evidence="17 18">NM82_D38</strain>
    </source>
</reference>
<organism evidence="17 18">
    <name type="scientific">Parasutterella muris</name>
    <dbReference type="NCBI Taxonomy" id="2565572"/>
    <lineage>
        <taxon>Bacteria</taxon>
        <taxon>Pseudomonadati</taxon>
        <taxon>Pseudomonadota</taxon>
        <taxon>Betaproteobacteria</taxon>
        <taxon>Burkholderiales</taxon>
        <taxon>Sutterellaceae</taxon>
        <taxon>Parasutterella</taxon>
    </lineage>
</organism>
<feature type="domain" description="Aminopeptidase N-like N-terminal" evidence="16">
    <location>
        <begin position="100"/>
        <end position="194"/>
    </location>
</feature>
<name>A0A6L6YNN3_9BURK</name>
<dbReference type="PRINTS" id="PR00756">
    <property type="entry name" value="ALADIPTASE"/>
</dbReference>
<dbReference type="Pfam" id="PF01433">
    <property type="entry name" value="Peptidase_M1"/>
    <property type="match status" value="1"/>
</dbReference>
<evidence type="ECO:0000259" key="16">
    <source>
        <dbReference type="Pfam" id="PF17900"/>
    </source>
</evidence>
<protein>
    <recommendedName>
        <fullName evidence="5 12">Aminopeptidase N</fullName>
        <ecNumber evidence="4 12">3.4.11.2</ecNumber>
    </recommendedName>
</protein>
<dbReference type="Gene3D" id="1.10.390.10">
    <property type="entry name" value="Neutral Protease Domain 2"/>
    <property type="match status" value="1"/>
</dbReference>
<evidence type="ECO:0000313" key="17">
    <source>
        <dbReference type="EMBL" id="MVX56991.1"/>
    </source>
</evidence>
<dbReference type="InterPro" id="IPR027268">
    <property type="entry name" value="Peptidase_M4/M1_CTD_sf"/>
</dbReference>
<feature type="domain" description="Peptidase M1 alanyl aminopeptidase Ig-like fold" evidence="14">
    <location>
        <begin position="456"/>
        <end position="559"/>
    </location>
</feature>